<feature type="domain" description="MIP18 family-like" evidence="9">
    <location>
        <begin position="6"/>
        <end position="75"/>
    </location>
</feature>
<evidence type="ECO:0000256" key="2">
    <source>
        <dbReference type="ARBA" id="ARBA00008205"/>
    </source>
</evidence>
<evidence type="ECO:0000313" key="10">
    <source>
        <dbReference type="EMBL" id="GHD45734.1"/>
    </source>
</evidence>
<reference evidence="10" key="1">
    <citation type="journal article" date="2014" name="Int. J. Syst. Evol. Microbiol.">
        <title>Complete genome sequence of Corynebacterium casei LMG S-19264T (=DSM 44701T), isolated from a smear-ripened cheese.</title>
        <authorList>
            <consortium name="US DOE Joint Genome Institute (JGI-PGF)"/>
            <person name="Walter F."/>
            <person name="Albersmeier A."/>
            <person name="Kalinowski J."/>
            <person name="Ruckert C."/>
        </authorList>
    </citation>
    <scope>NUCLEOTIDE SEQUENCE</scope>
    <source>
        <strain evidence="10">KCTC 42651</strain>
    </source>
</reference>
<evidence type="ECO:0000256" key="4">
    <source>
        <dbReference type="ARBA" id="ARBA00022741"/>
    </source>
</evidence>
<dbReference type="GO" id="GO:0016887">
    <property type="term" value="F:ATP hydrolysis activity"/>
    <property type="evidence" value="ECO:0007669"/>
    <property type="project" value="UniProtKB-UniRule"/>
</dbReference>
<dbReference type="GO" id="GO:0005524">
    <property type="term" value="F:ATP binding"/>
    <property type="evidence" value="ECO:0007669"/>
    <property type="project" value="UniProtKB-UniRule"/>
</dbReference>
<keyword evidence="4 8" id="KW-0547">Nucleotide-binding</keyword>
<dbReference type="FunFam" id="3.40.50.300:FF:001119">
    <property type="entry name" value="Iron-sulfur cluster carrier protein"/>
    <property type="match status" value="1"/>
</dbReference>
<evidence type="ECO:0000256" key="6">
    <source>
        <dbReference type="ARBA" id="ARBA00023004"/>
    </source>
</evidence>
<comment type="similarity">
    <text evidence="1">In the N-terminal section; belongs to the MIP18 family.</text>
</comment>
<comment type="caution">
    <text evidence="10">The sequence shown here is derived from an EMBL/GenBank/DDBJ whole genome shotgun (WGS) entry which is preliminary data.</text>
</comment>
<proteinExistence type="inferred from homology"/>
<organism evidence="10 11">
    <name type="scientific">Thalassobaculum fulvum</name>
    <dbReference type="NCBI Taxonomy" id="1633335"/>
    <lineage>
        <taxon>Bacteria</taxon>
        <taxon>Pseudomonadati</taxon>
        <taxon>Pseudomonadota</taxon>
        <taxon>Alphaproteobacteria</taxon>
        <taxon>Rhodospirillales</taxon>
        <taxon>Thalassobaculaceae</taxon>
        <taxon>Thalassobaculum</taxon>
    </lineage>
</organism>
<dbReference type="InterPro" id="IPR019591">
    <property type="entry name" value="Mrp/NBP35_ATP-bd"/>
</dbReference>
<comment type="similarity">
    <text evidence="8">Belongs to the Mrp/NBP35 ATP-binding proteins family.</text>
</comment>
<keyword evidence="6 8" id="KW-0408">Iron</keyword>
<dbReference type="Proteomes" id="UP000630353">
    <property type="component" value="Unassembled WGS sequence"/>
</dbReference>
<reference evidence="10" key="2">
    <citation type="submission" date="2020-09" db="EMBL/GenBank/DDBJ databases">
        <authorList>
            <person name="Sun Q."/>
            <person name="Kim S."/>
        </authorList>
    </citation>
    <scope>NUCLEOTIDE SEQUENCE</scope>
    <source>
        <strain evidence="10">KCTC 42651</strain>
    </source>
</reference>
<dbReference type="InterPro" id="IPR033756">
    <property type="entry name" value="YlxH/NBP35"/>
</dbReference>
<evidence type="ECO:0000256" key="5">
    <source>
        <dbReference type="ARBA" id="ARBA00022840"/>
    </source>
</evidence>
<keyword evidence="11" id="KW-1185">Reference proteome</keyword>
<dbReference type="InterPro" id="IPR034904">
    <property type="entry name" value="FSCA_dom_sf"/>
</dbReference>
<dbReference type="GO" id="GO:0140663">
    <property type="term" value="F:ATP-dependent FeS chaperone activity"/>
    <property type="evidence" value="ECO:0007669"/>
    <property type="project" value="InterPro"/>
</dbReference>
<dbReference type="InterPro" id="IPR002744">
    <property type="entry name" value="MIP18-like"/>
</dbReference>
<evidence type="ECO:0000313" key="11">
    <source>
        <dbReference type="Proteomes" id="UP000630353"/>
    </source>
</evidence>
<feature type="binding site" evidence="8">
    <location>
        <begin position="117"/>
        <end position="124"/>
    </location>
    <ligand>
        <name>ATP</name>
        <dbReference type="ChEBI" id="CHEBI:30616"/>
    </ligand>
</feature>
<dbReference type="AlphaFoldDB" id="A0A919CNM1"/>
<evidence type="ECO:0000256" key="7">
    <source>
        <dbReference type="ARBA" id="ARBA00023014"/>
    </source>
</evidence>
<evidence type="ECO:0000256" key="1">
    <source>
        <dbReference type="ARBA" id="ARBA00007352"/>
    </source>
</evidence>
<dbReference type="InterPro" id="IPR044304">
    <property type="entry name" value="NUBPL-like"/>
</dbReference>
<gene>
    <name evidence="10" type="ORF">GCM10017083_14120</name>
</gene>
<dbReference type="Gene3D" id="3.40.50.300">
    <property type="entry name" value="P-loop containing nucleotide triphosphate hydrolases"/>
    <property type="match status" value="1"/>
</dbReference>
<dbReference type="GO" id="GO:0051539">
    <property type="term" value="F:4 iron, 4 sulfur cluster binding"/>
    <property type="evidence" value="ECO:0007669"/>
    <property type="project" value="TreeGrafter"/>
</dbReference>
<dbReference type="InterPro" id="IPR027417">
    <property type="entry name" value="P-loop_NTPase"/>
</dbReference>
<comment type="function">
    <text evidence="8">Binds and transfers iron-sulfur (Fe-S) clusters to target apoproteins. Can hydrolyze ATP.</text>
</comment>
<accession>A0A919CNM1</accession>
<keyword evidence="3 8" id="KW-0479">Metal-binding</keyword>
<dbReference type="PANTHER" id="PTHR42961:SF2">
    <property type="entry name" value="IRON-SULFUR PROTEIN NUBPL"/>
    <property type="match status" value="1"/>
</dbReference>
<keyword evidence="8" id="KW-0378">Hydrolase</keyword>
<protein>
    <recommendedName>
        <fullName evidence="8">Iron-sulfur cluster carrier protein</fullName>
    </recommendedName>
</protein>
<dbReference type="PROSITE" id="PS01215">
    <property type="entry name" value="MRP"/>
    <property type="match status" value="1"/>
</dbReference>
<dbReference type="GO" id="GO:0046872">
    <property type="term" value="F:metal ion binding"/>
    <property type="evidence" value="ECO:0007669"/>
    <property type="project" value="UniProtKB-KW"/>
</dbReference>
<keyword evidence="5 8" id="KW-0067">ATP-binding</keyword>
<sequence>MAEVTEAAVLDALRTVVDPSRGVDLVSAGMVESVTIRGSNVGFALQVDAHRGAALEPLRQRAERAVQALPGVTSATGILTAHGGAGSGRRAGMAFEAPAAEPAALAEIRHVVAVASGKGGVGKSTTAANLAVSLALEGKAVGLLDADVYGPSQPRMLGVTGRPKPLGRDTVAPLENYGVKLISMGLLAAEDTPIAWRGPMVQSALTQMLTKVAWGRLDYLVIDLPPGTGDVPITMIQQTPVDGVLVVCTPQDVALLDARKAIAMLQRAQVPIVGIIENMSFYQCPDCGRVDHIFGEGGAAREAERHGVPLLGAIPLDVVVRESGDAGTPIVVARPDGPHARAFRDAARALIRTVEAADAGRVGEGGAA</sequence>
<dbReference type="Pfam" id="PF10609">
    <property type="entry name" value="ParA"/>
    <property type="match status" value="1"/>
</dbReference>
<evidence type="ECO:0000256" key="3">
    <source>
        <dbReference type="ARBA" id="ARBA00022723"/>
    </source>
</evidence>
<dbReference type="GO" id="GO:0016226">
    <property type="term" value="P:iron-sulfur cluster assembly"/>
    <property type="evidence" value="ECO:0007669"/>
    <property type="project" value="InterPro"/>
</dbReference>
<dbReference type="Gene3D" id="3.30.300.130">
    <property type="entry name" value="Fe-S cluster assembly (FSCA)"/>
    <property type="match status" value="1"/>
</dbReference>
<dbReference type="SUPFAM" id="SSF117916">
    <property type="entry name" value="Fe-S cluster assembly (FSCA) domain-like"/>
    <property type="match status" value="1"/>
</dbReference>
<comment type="similarity">
    <text evidence="2">In the C-terminal section; belongs to the Mrp/NBP35 ATP-binding proteins family.</text>
</comment>
<dbReference type="InterPro" id="IPR000808">
    <property type="entry name" value="Mrp-like_CS"/>
</dbReference>
<keyword evidence="7 8" id="KW-0411">Iron-sulfur</keyword>
<name>A0A919CNM1_9PROT</name>
<dbReference type="HAMAP" id="MF_02040">
    <property type="entry name" value="Mrp_NBP35"/>
    <property type="match status" value="1"/>
</dbReference>
<comment type="subunit">
    <text evidence="8">Homodimer.</text>
</comment>
<dbReference type="CDD" id="cd02037">
    <property type="entry name" value="Mrp_NBP35"/>
    <property type="match status" value="1"/>
</dbReference>
<dbReference type="Pfam" id="PF01883">
    <property type="entry name" value="FeS_assembly_P"/>
    <property type="match status" value="1"/>
</dbReference>
<dbReference type="RefSeq" id="WP_189988250.1">
    <property type="nucleotide sequence ID" value="NZ_BMZS01000003.1"/>
</dbReference>
<evidence type="ECO:0000256" key="8">
    <source>
        <dbReference type="HAMAP-Rule" id="MF_02040"/>
    </source>
</evidence>
<dbReference type="EMBL" id="BMZS01000003">
    <property type="protein sequence ID" value="GHD45734.1"/>
    <property type="molecule type" value="Genomic_DNA"/>
</dbReference>
<dbReference type="SUPFAM" id="SSF52540">
    <property type="entry name" value="P-loop containing nucleoside triphosphate hydrolases"/>
    <property type="match status" value="1"/>
</dbReference>
<evidence type="ECO:0000259" key="9">
    <source>
        <dbReference type="Pfam" id="PF01883"/>
    </source>
</evidence>
<dbReference type="PANTHER" id="PTHR42961">
    <property type="entry name" value="IRON-SULFUR PROTEIN NUBPL"/>
    <property type="match status" value="1"/>
</dbReference>